<protein>
    <submittedName>
        <fullName evidence="3">DgyrCDS7028</fullName>
    </submittedName>
</protein>
<dbReference type="GO" id="GO:0005861">
    <property type="term" value="C:troponin complex"/>
    <property type="evidence" value="ECO:0007669"/>
    <property type="project" value="InterPro"/>
</dbReference>
<evidence type="ECO:0000256" key="1">
    <source>
        <dbReference type="ARBA" id="ARBA00008330"/>
    </source>
</evidence>
<dbReference type="EMBL" id="CAJFCJ010000008">
    <property type="protein sequence ID" value="CAD5118315.1"/>
    <property type="molecule type" value="Genomic_DNA"/>
</dbReference>
<name>A0A7I8VQ07_9ANNE</name>
<proteinExistence type="inferred from homology"/>
<dbReference type="GO" id="GO:0006937">
    <property type="term" value="P:regulation of muscle contraction"/>
    <property type="evidence" value="ECO:0007669"/>
    <property type="project" value="InterPro"/>
</dbReference>
<dbReference type="GO" id="GO:0005523">
    <property type="term" value="F:tropomyosin binding"/>
    <property type="evidence" value="ECO:0007669"/>
    <property type="project" value="TreeGrafter"/>
</dbReference>
<dbReference type="SUPFAM" id="SSF90250">
    <property type="entry name" value="Troponin coil-coiled subunits"/>
    <property type="match status" value="1"/>
</dbReference>
<organism evidence="3 4">
    <name type="scientific">Dimorphilus gyrociliatus</name>
    <dbReference type="NCBI Taxonomy" id="2664684"/>
    <lineage>
        <taxon>Eukaryota</taxon>
        <taxon>Metazoa</taxon>
        <taxon>Spiralia</taxon>
        <taxon>Lophotrochozoa</taxon>
        <taxon>Annelida</taxon>
        <taxon>Polychaeta</taxon>
        <taxon>Polychaeta incertae sedis</taxon>
        <taxon>Dinophilidae</taxon>
        <taxon>Dimorphilus</taxon>
    </lineage>
</organism>
<dbReference type="InterPro" id="IPR038077">
    <property type="entry name" value="Troponin_sf"/>
</dbReference>
<evidence type="ECO:0000256" key="2">
    <source>
        <dbReference type="SAM" id="MobiDB-lite"/>
    </source>
</evidence>
<feature type="region of interest" description="Disordered" evidence="2">
    <location>
        <begin position="1"/>
        <end position="186"/>
    </location>
</feature>
<keyword evidence="4" id="KW-1185">Reference proteome</keyword>
<feature type="region of interest" description="Disordered" evidence="2">
    <location>
        <begin position="328"/>
        <end position="348"/>
    </location>
</feature>
<feature type="compositionally biased region" description="Basic and acidic residues" evidence="2">
    <location>
        <begin position="92"/>
        <end position="145"/>
    </location>
</feature>
<comment type="similarity">
    <text evidence="1">Belongs to the troponin T family.</text>
</comment>
<dbReference type="Gene3D" id="1.20.5.350">
    <property type="match status" value="1"/>
</dbReference>
<evidence type="ECO:0000313" key="3">
    <source>
        <dbReference type="EMBL" id="CAD5118315.1"/>
    </source>
</evidence>
<comment type="caution">
    <text evidence="3">The sequence shown here is derived from an EMBL/GenBank/DDBJ whole genome shotgun (WGS) entry which is preliminary data.</text>
</comment>
<accession>A0A7I8VQ07</accession>
<dbReference type="InterPro" id="IPR001978">
    <property type="entry name" value="Troponin"/>
</dbReference>
<dbReference type="PANTHER" id="PTHR11521:SF1">
    <property type="entry name" value="TROPONIN T, SKELETAL MUSCLE"/>
    <property type="match status" value="1"/>
</dbReference>
<evidence type="ECO:0000313" key="4">
    <source>
        <dbReference type="Proteomes" id="UP000549394"/>
    </source>
</evidence>
<dbReference type="InterPro" id="IPR027707">
    <property type="entry name" value="TNNT"/>
</dbReference>
<feature type="compositionally biased region" description="Acidic residues" evidence="2">
    <location>
        <begin position="1"/>
        <end position="20"/>
    </location>
</feature>
<feature type="compositionally biased region" description="Basic and acidic residues" evidence="2">
    <location>
        <begin position="177"/>
        <end position="186"/>
    </location>
</feature>
<dbReference type="PANTHER" id="PTHR11521">
    <property type="entry name" value="TROPONIN T"/>
    <property type="match status" value="1"/>
</dbReference>
<dbReference type="AlphaFoldDB" id="A0A7I8VQ07"/>
<dbReference type="OrthoDB" id="330499at2759"/>
<dbReference type="GO" id="GO:0006936">
    <property type="term" value="P:muscle contraction"/>
    <property type="evidence" value="ECO:0007669"/>
    <property type="project" value="TreeGrafter"/>
</dbReference>
<dbReference type="GO" id="GO:0045214">
    <property type="term" value="P:sarcomere organization"/>
    <property type="evidence" value="ECO:0007669"/>
    <property type="project" value="TreeGrafter"/>
</dbReference>
<dbReference type="Pfam" id="PF00992">
    <property type="entry name" value="Troponin"/>
    <property type="match status" value="1"/>
</dbReference>
<sequence length="348" mass="40830">MSDEEEVVSEEEMSEEEEESAPSSPTRKSAPVEDSGPSEAELAMQRRRQQWRSEFEGQGLDEFTREVLEQSRLEREKEEEEIEILRRRREQRKKEREEEERRMAERRAEEEARRKAEEEERRRQKDSLEAERREAREKKMAEMQKWKNPPKPNFVITKKAGEGGGSSETDGAITGQKTKEQIENEKRNTLAQRIQKLEISGFDSSKLSEKAKELHNLIYRLESEKYDLEVRFKRQQYDMMELAEKARQMTKGGKGKKVQVSDEADKMQELFAGCPAKIEMYSKYERQKDKRNYVSRKVVFAGPVYGYPAPRINPKRAVVWDDAGLPQYVEKEGEEENHAEPQAEEAAE</sequence>
<reference evidence="3 4" key="1">
    <citation type="submission" date="2020-08" db="EMBL/GenBank/DDBJ databases">
        <authorList>
            <person name="Hejnol A."/>
        </authorList>
    </citation>
    <scope>NUCLEOTIDE SEQUENCE [LARGE SCALE GENOMIC DNA]</scope>
</reference>
<dbReference type="Proteomes" id="UP000549394">
    <property type="component" value="Unassembled WGS sequence"/>
</dbReference>
<gene>
    <name evidence="3" type="ORF">DGYR_LOCUS6708</name>
</gene>
<feature type="compositionally biased region" description="Basic and acidic residues" evidence="2">
    <location>
        <begin position="62"/>
        <end position="76"/>
    </location>
</feature>